<dbReference type="Proteomes" id="UP000774617">
    <property type="component" value="Unassembled WGS sequence"/>
</dbReference>
<feature type="domain" description="DUF7918" evidence="1">
    <location>
        <begin position="231"/>
        <end position="331"/>
    </location>
</feature>
<dbReference type="EMBL" id="JAGTJR010000002">
    <property type="protein sequence ID" value="KAH7063114.1"/>
    <property type="molecule type" value="Genomic_DNA"/>
</dbReference>
<organism evidence="2 3">
    <name type="scientific">Macrophomina phaseolina</name>
    <dbReference type="NCBI Taxonomy" id="35725"/>
    <lineage>
        <taxon>Eukaryota</taxon>
        <taxon>Fungi</taxon>
        <taxon>Dikarya</taxon>
        <taxon>Ascomycota</taxon>
        <taxon>Pezizomycotina</taxon>
        <taxon>Dothideomycetes</taxon>
        <taxon>Dothideomycetes incertae sedis</taxon>
        <taxon>Botryosphaeriales</taxon>
        <taxon>Botryosphaeriaceae</taxon>
        <taxon>Macrophomina</taxon>
    </lineage>
</organism>
<gene>
    <name evidence="2" type="ORF">B0J12DRAFT_158194</name>
</gene>
<name>A0ABQ8GRI8_9PEZI</name>
<accession>A0ABQ8GRI8</accession>
<evidence type="ECO:0000259" key="1">
    <source>
        <dbReference type="Pfam" id="PF25534"/>
    </source>
</evidence>
<sequence>MKYEGFTVNLTTEVSADYADTPLKEYGIKRPKAGMNRHIASCYVESVEGLRFAVQIKADDPFPYRQDQLEATDQALACEGGAEVKEVGNQKIKSEFEDAHSTKLEDGHYQADDCRRRISARKNSIGTEYPYNFVVGIHIDGKDSSEIERYIYIDPSYQPALPGLLRHRQYLNHSLKRDRNGRVRKYYWIFQDAGGIGELLDSINNLAIDESTRPVDVDRELTSVLASAQLHNENDTSSFGQIKVVIRRVIINRDVRLVGESWSGFVSPENAKGMHGGNVKHSAAYQRDGIYQHPQTTSLLSYRQYVKGEEPYATFIFYYRSRDVLKKFGFVKEKSADELAPASPIAAPAAGLNTALVKHKREPTTSFFGDWNKRVKEDVKDDVKEIAKKEIKEEDVD</sequence>
<dbReference type="PANTHER" id="PTHR36223">
    <property type="entry name" value="BETA-LACTAMASE-TYPE TRANSPEPTIDASE FOLD DOMAIN CONTAINING PROTEIN"/>
    <property type="match status" value="1"/>
</dbReference>
<dbReference type="Pfam" id="PF25534">
    <property type="entry name" value="DUF7918"/>
    <property type="match status" value="2"/>
</dbReference>
<comment type="caution">
    <text evidence="2">The sequence shown here is derived from an EMBL/GenBank/DDBJ whole genome shotgun (WGS) entry which is preliminary data.</text>
</comment>
<feature type="domain" description="DUF7918" evidence="1">
    <location>
        <begin position="13"/>
        <end position="71"/>
    </location>
</feature>
<dbReference type="PANTHER" id="PTHR36223:SF1">
    <property type="entry name" value="TRANSCRIPTION ELONGATION FACTOR EAF N-TERMINAL DOMAIN-CONTAINING PROTEIN"/>
    <property type="match status" value="1"/>
</dbReference>
<dbReference type="InterPro" id="IPR057678">
    <property type="entry name" value="DUF7918"/>
</dbReference>
<evidence type="ECO:0000313" key="3">
    <source>
        <dbReference type="Proteomes" id="UP000774617"/>
    </source>
</evidence>
<proteinExistence type="predicted"/>
<keyword evidence="3" id="KW-1185">Reference proteome</keyword>
<reference evidence="2 3" key="1">
    <citation type="journal article" date="2021" name="Nat. Commun.">
        <title>Genetic determinants of endophytism in the Arabidopsis root mycobiome.</title>
        <authorList>
            <person name="Mesny F."/>
            <person name="Miyauchi S."/>
            <person name="Thiergart T."/>
            <person name="Pickel B."/>
            <person name="Atanasova L."/>
            <person name="Karlsson M."/>
            <person name="Huettel B."/>
            <person name="Barry K.W."/>
            <person name="Haridas S."/>
            <person name="Chen C."/>
            <person name="Bauer D."/>
            <person name="Andreopoulos W."/>
            <person name="Pangilinan J."/>
            <person name="LaButti K."/>
            <person name="Riley R."/>
            <person name="Lipzen A."/>
            <person name="Clum A."/>
            <person name="Drula E."/>
            <person name="Henrissat B."/>
            <person name="Kohler A."/>
            <person name="Grigoriev I.V."/>
            <person name="Martin F.M."/>
            <person name="Hacquard S."/>
        </authorList>
    </citation>
    <scope>NUCLEOTIDE SEQUENCE [LARGE SCALE GENOMIC DNA]</scope>
    <source>
        <strain evidence="2 3">MPI-SDFR-AT-0080</strain>
    </source>
</reference>
<protein>
    <recommendedName>
        <fullName evidence="1">DUF7918 domain-containing protein</fullName>
    </recommendedName>
</protein>
<evidence type="ECO:0000313" key="2">
    <source>
        <dbReference type="EMBL" id="KAH7063114.1"/>
    </source>
</evidence>